<proteinExistence type="inferred from homology"/>
<protein>
    <recommendedName>
        <fullName evidence="3">Carboxylic ester hydrolase</fullName>
        <ecNumber evidence="3">3.1.1.-</ecNumber>
    </recommendedName>
</protein>
<organism evidence="5 6">
    <name type="scientific">Exophiala dermatitidis</name>
    <name type="common">Black yeast-like fungus</name>
    <name type="synonym">Wangiella dermatitidis</name>
    <dbReference type="NCBI Taxonomy" id="5970"/>
    <lineage>
        <taxon>Eukaryota</taxon>
        <taxon>Fungi</taxon>
        <taxon>Dikarya</taxon>
        <taxon>Ascomycota</taxon>
        <taxon>Pezizomycotina</taxon>
        <taxon>Eurotiomycetes</taxon>
        <taxon>Chaetothyriomycetidae</taxon>
        <taxon>Chaetothyriales</taxon>
        <taxon>Herpotrichiellaceae</taxon>
        <taxon>Exophiala</taxon>
    </lineage>
</organism>
<comment type="similarity">
    <text evidence="1 3">Belongs to the type-B carboxylesterase/lipase family.</text>
</comment>
<dbReference type="EC" id="3.1.1.-" evidence="3"/>
<evidence type="ECO:0000313" key="5">
    <source>
        <dbReference type="EMBL" id="KAJ8990831.1"/>
    </source>
</evidence>
<dbReference type="PROSITE" id="PS00122">
    <property type="entry name" value="CARBOXYLESTERASE_B_1"/>
    <property type="match status" value="1"/>
</dbReference>
<reference evidence="5" key="1">
    <citation type="submission" date="2023-01" db="EMBL/GenBank/DDBJ databases">
        <title>Exophiala dermititidis isolated from Cystic Fibrosis Patient.</title>
        <authorList>
            <person name="Kurbessoian T."/>
            <person name="Crocker A."/>
            <person name="Murante D."/>
            <person name="Hogan D.A."/>
            <person name="Stajich J.E."/>
        </authorList>
    </citation>
    <scope>NUCLEOTIDE SEQUENCE</scope>
    <source>
        <strain evidence="5">Ex8</strain>
    </source>
</reference>
<evidence type="ECO:0000256" key="1">
    <source>
        <dbReference type="ARBA" id="ARBA00005964"/>
    </source>
</evidence>
<evidence type="ECO:0000313" key="6">
    <source>
        <dbReference type="Proteomes" id="UP001161757"/>
    </source>
</evidence>
<dbReference type="GO" id="GO:0016787">
    <property type="term" value="F:hydrolase activity"/>
    <property type="evidence" value="ECO:0007669"/>
    <property type="project" value="UniProtKB-KW"/>
</dbReference>
<dbReference type="Pfam" id="PF00135">
    <property type="entry name" value="COesterase"/>
    <property type="match status" value="1"/>
</dbReference>
<dbReference type="Proteomes" id="UP001161757">
    <property type="component" value="Unassembled WGS sequence"/>
</dbReference>
<feature type="domain" description="Carboxylesterase type B" evidence="4">
    <location>
        <begin position="13"/>
        <end position="504"/>
    </location>
</feature>
<evidence type="ECO:0000256" key="2">
    <source>
        <dbReference type="ARBA" id="ARBA00022801"/>
    </source>
</evidence>
<evidence type="ECO:0000259" key="4">
    <source>
        <dbReference type="Pfam" id="PF00135"/>
    </source>
</evidence>
<dbReference type="PANTHER" id="PTHR11559">
    <property type="entry name" value="CARBOXYLESTERASE"/>
    <property type="match status" value="1"/>
</dbReference>
<dbReference type="Gene3D" id="3.40.50.1820">
    <property type="entry name" value="alpha/beta hydrolase"/>
    <property type="match status" value="1"/>
</dbReference>
<dbReference type="EMBL" id="JAJGCB010000010">
    <property type="protein sequence ID" value="KAJ8990831.1"/>
    <property type="molecule type" value="Genomic_DNA"/>
</dbReference>
<comment type="caution">
    <text evidence="5">The sequence shown here is derived from an EMBL/GenBank/DDBJ whole genome shotgun (WGS) entry which is preliminary data.</text>
</comment>
<dbReference type="InterPro" id="IPR002018">
    <property type="entry name" value="CarbesteraseB"/>
</dbReference>
<name>A0AAN6ESK4_EXODE</name>
<dbReference type="AlphaFoldDB" id="A0AAN6ESK4"/>
<gene>
    <name evidence="5" type="ORF">HRR80_005604</name>
</gene>
<sequence length="564" mass="62468">MSGPGDNSTRRPASVQIEQLQVQGFINQTTQVANFLGIQYATIPARFRQARLVDHSRQTGILDATQYGPRCPQSSRPGGEAQIPLFLGQRRSHETPVDEFGCLRLNIYTPPSQQDPQPLLPVVVWIHGGGFAIGDGGADFDGNYLVRHSIDNSKPVIYVALNYRLGHFGFLWSKELYAEAVRDGETPFQNIGFCDQRTALLWIQKHIHHFGGDQDQITIAGESAGGLSVLAHLRSNVPVCQHGIIMSCPNLDYPRPEEVQATFEQLVDEACSISGVPLSSSPLSDNEKLMALRRLTADDMVRLMGTQFATPKYDKEWFTYQDPDKTTAGPAPFAPWVKGVLAGATRDEAALFTIVRGLHKWTFAQFEERVKSAIPDPTLAAELMDAYGLSDKADGSTNFRGFLDMITDCSFAGVPYILAEQEQEESDGKSLEAAAPPVSVYRFDQQDTFKDSPLYGYAYHALDNAYFCRLPSVAGPNAAQDTKATADKMSEAILALAYGDQPWETYRENQNVMVFNGNKSGLEHASPQNRWRSILERESGDPRRTRILRRAGHRLMGLLHASLP</sequence>
<evidence type="ECO:0000256" key="3">
    <source>
        <dbReference type="RuleBase" id="RU361235"/>
    </source>
</evidence>
<dbReference type="InterPro" id="IPR050309">
    <property type="entry name" value="Type-B_Carboxylest/Lipase"/>
</dbReference>
<dbReference type="SUPFAM" id="SSF53474">
    <property type="entry name" value="alpha/beta-Hydrolases"/>
    <property type="match status" value="1"/>
</dbReference>
<keyword evidence="2 3" id="KW-0378">Hydrolase</keyword>
<dbReference type="InterPro" id="IPR029058">
    <property type="entry name" value="AB_hydrolase_fold"/>
</dbReference>
<dbReference type="InterPro" id="IPR019826">
    <property type="entry name" value="Carboxylesterase_B_AS"/>
</dbReference>
<accession>A0AAN6ESK4</accession>